<evidence type="ECO:0000256" key="4">
    <source>
        <dbReference type="ARBA" id="ARBA00022927"/>
    </source>
</evidence>
<name>A0A1E4TPH7_PACTA</name>
<feature type="region of interest" description="Disordered" evidence="6">
    <location>
        <begin position="1"/>
        <end position="23"/>
    </location>
</feature>
<evidence type="ECO:0000313" key="9">
    <source>
        <dbReference type="Proteomes" id="UP000094236"/>
    </source>
</evidence>
<comment type="similarity">
    <text evidence="1">Belongs to the LST4 family.</text>
</comment>
<dbReference type="AlphaFoldDB" id="A0A1E4TPH7"/>
<dbReference type="InterPro" id="IPR041153">
    <property type="entry name" value="LST4_longin"/>
</dbReference>
<dbReference type="GO" id="GO:0005737">
    <property type="term" value="C:cytoplasm"/>
    <property type="evidence" value="ECO:0007669"/>
    <property type="project" value="UniProtKB-ARBA"/>
</dbReference>
<feature type="compositionally biased region" description="Low complexity" evidence="6">
    <location>
        <begin position="855"/>
        <end position="882"/>
    </location>
</feature>
<reference evidence="9" key="1">
    <citation type="submission" date="2016-05" db="EMBL/GenBank/DDBJ databases">
        <title>Comparative genomics of biotechnologically important yeasts.</title>
        <authorList>
            <consortium name="DOE Joint Genome Institute"/>
            <person name="Riley R."/>
            <person name="Haridas S."/>
            <person name="Wolfe K.H."/>
            <person name="Lopes M.R."/>
            <person name="Hittinger C.T."/>
            <person name="Goker M."/>
            <person name="Salamov A."/>
            <person name="Wisecaver J."/>
            <person name="Long T.M."/>
            <person name="Aerts A.L."/>
            <person name="Barry K."/>
            <person name="Choi C."/>
            <person name="Clum A."/>
            <person name="Coughlan A.Y."/>
            <person name="Deshpande S."/>
            <person name="Douglass A.P."/>
            <person name="Hanson S.J."/>
            <person name="Klenk H.-P."/>
            <person name="Labutti K."/>
            <person name="Lapidus A."/>
            <person name="Lindquist E."/>
            <person name="Lipzen A."/>
            <person name="Meier-Kolthoff J.P."/>
            <person name="Ohm R.A."/>
            <person name="Otillar R.P."/>
            <person name="Pangilinan J."/>
            <person name="Peng Y."/>
            <person name="Rokas A."/>
            <person name="Rosa C.A."/>
            <person name="Scheuner C."/>
            <person name="Sibirny A.A."/>
            <person name="Slot J.C."/>
            <person name="Stielow J.B."/>
            <person name="Sun H."/>
            <person name="Kurtzman C.P."/>
            <person name="Blackwell M."/>
            <person name="Grigoriev I.V."/>
            <person name="Jeffries T.W."/>
        </authorList>
    </citation>
    <scope>NUCLEOTIDE SEQUENCE [LARGE SCALE GENOMIC DNA]</scope>
    <source>
        <strain evidence="9">NRRL Y-2460</strain>
    </source>
</reference>
<protein>
    <recommendedName>
        <fullName evidence="2">Protein LST4</fullName>
    </recommendedName>
</protein>
<feature type="compositionally biased region" description="Low complexity" evidence="6">
    <location>
        <begin position="438"/>
        <end position="450"/>
    </location>
</feature>
<organism evidence="8 9">
    <name type="scientific">Pachysolen tannophilus NRRL Y-2460</name>
    <dbReference type="NCBI Taxonomy" id="669874"/>
    <lineage>
        <taxon>Eukaryota</taxon>
        <taxon>Fungi</taxon>
        <taxon>Dikarya</taxon>
        <taxon>Ascomycota</taxon>
        <taxon>Saccharomycotina</taxon>
        <taxon>Pichiomycetes</taxon>
        <taxon>Pachysolenaceae</taxon>
        <taxon>Pachysolen</taxon>
    </lineage>
</organism>
<dbReference type="OrthoDB" id="4063558at2759"/>
<evidence type="ECO:0000256" key="3">
    <source>
        <dbReference type="ARBA" id="ARBA00022448"/>
    </source>
</evidence>
<proteinExistence type="inferred from homology"/>
<dbReference type="Pfam" id="PF18639">
    <property type="entry name" value="Longin_2"/>
    <property type="match status" value="1"/>
</dbReference>
<evidence type="ECO:0000256" key="5">
    <source>
        <dbReference type="ARBA" id="ARBA00022970"/>
    </source>
</evidence>
<feature type="compositionally biased region" description="Low complexity" evidence="6">
    <location>
        <begin position="959"/>
        <end position="973"/>
    </location>
</feature>
<feature type="compositionally biased region" description="Low complexity" evidence="6">
    <location>
        <begin position="458"/>
        <end position="468"/>
    </location>
</feature>
<evidence type="ECO:0000256" key="6">
    <source>
        <dbReference type="SAM" id="MobiDB-lite"/>
    </source>
</evidence>
<sequence length="1013" mass="112541">MLDRLLNNRSSSSSSISHHPANSVAQDLKMTPITSELNSPILNSSIPHQHFGKYEHQNYDDAYTRTLLYGTPNHLPALPLDSNSCRIVVYQDGNIRSKQPLFDSAIQFTGSTILNQQQQQNINFKNLKMDNSRYHNLAELSDYIFGCGVPINEVSTSSKLQVLPSLPNTTNSILITRLFSLNQTFSNDMVIENNNRDLDLENVEKWLPNPTLKIGNPSNSGKNCTRFGIGIVLPINPDLIETVVTDNWEEYINFITSIETSTVRKLKALCSTNPKFCSNIQSCDSNKRSLCFPSLILQNDHELHQFLVGVIKLTHSISNIPRLLVGMKRSNTVILNWCHYVATWLQLKDGKNFGSSNLKFLASLFSILIPIRYNLLFNKPSDKKKEITRVVIMTGNPMVVQKLIFIISGILPDDVLVTKNHAYEEEILRSYELEENSESSSSPLTTMSNENKNHKEIGGNNNIKTNNRNEGKNLNLQDEIEKVNAEEDNDDSSSTNTPSVSSYSKGWEIPKTTSVSLATTSTPHASLTVIKPSSSCASLQCLSSSFSSSYNASSWKNHGLSVLEKWWTSNNNGNNNTNNYMTDSFNTNHHITNNVNNNNSKPGLSLSSVRTPSPATEYEDYSWIPSSLSNSPYTNHGGNNFSNFSNFYNNNQRLTKTTSQYDFSSVSNNINSKYSANTLSYLNRTATTLNSDCDNKTYQMVRDQCKAIMKSDPEIYIVENGENNNLVDVSLEDIFINEECKLGKKNFNDKPCPMSSNLDQVVLQAMRNDLQNHQLLKSSKPTTITKTIFVSLAAREIKEFTIKTTGTGTSTSTNTASGIATASASAAGTTTPSSSSQHSALSAALGRAKRGTTASSGSSSNGGLVSSNPTNDQLANHNNNNNNYSESFNWNLSNSFKNVNRSNTNLDSSIHYSNNSTPDPKTTVRKLFSPKKNCIDDNYVLKIDRILDKIIDTAKKINNNNNNNKNNTTTTTTYESTEQEAKKASADLELDTFKSIRHLINIMFEAGNQENTA</sequence>
<feature type="region of interest" description="Disordered" evidence="6">
    <location>
        <begin position="826"/>
        <end position="882"/>
    </location>
</feature>
<keyword evidence="3" id="KW-0813">Transport</keyword>
<dbReference type="GO" id="GO:0015031">
    <property type="term" value="P:protein transport"/>
    <property type="evidence" value="ECO:0007669"/>
    <property type="project" value="UniProtKB-KW"/>
</dbReference>
<evidence type="ECO:0000313" key="8">
    <source>
        <dbReference type="EMBL" id="ODV93651.1"/>
    </source>
</evidence>
<dbReference type="EMBL" id="KV454017">
    <property type="protein sequence ID" value="ODV93651.1"/>
    <property type="molecule type" value="Genomic_DNA"/>
</dbReference>
<gene>
    <name evidence="8" type="ORF">PACTADRAFT_51425</name>
</gene>
<evidence type="ECO:0000256" key="2">
    <source>
        <dbReference type="ARBA" id="ARBA00013394"/>
    </source>
</evidence>
<evidence type="ECO:0000259" key="7">
    <source>
        <dbReference type="PROSITE" id="PS51836"/>
    </source>
</evidence>
<dbReference type="STRING" id="669874.A0A1E4TPH7"/>
<accession>A0A1E4TPH7</accession>
<evidence type="ECO:0000256" key="1">
    <source>
        <dbReference type="ARBA" id="ARBA00010162"/>
    </source>
</evidence>
<feature type="region of interest" description="Disordered" evidence="6">
    <location>
        <begin position="485"/>
        <end position="506"/>
    </location>
</feature>
<feature type="region of interest" description="Disordered" evidence="6">
    <location>
        <begin position="432"/>
        <end position="472"/>
    </location>
</feature>
<feature type="compositionally biased region" description="Low complexity" evidence="6">
    <location>
        <begin position="826"/>
        <end position="845"/>
    </location>
</feature>
<feature type="region of interest" description="Disordered" evidence="6">
    <location>
        <begin position="959"/>
        <end position="980"/>
    </location>
</feature>
<feature type="compositionally biased region" description="Low complexity" evidence="6">
    <location>
        <begin position="492"/>
        <end position="504"/>
    </location>
</feature>
<keyword evidence="4" id="KW-0653">Protein transport</keyword>
<dbReference type="Proteomes" id="UP000094236">
    <property type="component" value="Unassembled WGS sequence"/>
</dbReference>
<dbReference type="InterPro" id="IPR037545">
    <property type="entry name" value="DENN_FNIP1/2"/>
</dbReference>
<keyword evidence="5" id="KW-0029">Amino-acid transport</keyword>
<feature type="domain" description="UDENN FNIP1/2-type" evidence="7">
    <location>
        <begin position="80"/>
        <end position="849"/>
    </location>
</feature>
<keyword evidence="9" id="KW-1185">Reference proteome</keyword>
<dbReference type="PROSITE" id="PS51836">
    <property type="entry name" value="DENN_FNIP12"/>
    <property type="match status" value="1"/>
</dbReference>
<dbReference type="GO" id="GO:0006865">
    <property type="term" value="P:amino acid transport"/>
    <property type="evidence" value="ECO:0007669"/>
    <property type="project" value="UniProtKB-KW"/>
</dbReference>